<proteinExistence type="predicted"/>
<evidence type="ECO:0000313" key="1">
    <source>
        <dbReference type="EnsemblMetazoa" id="MESCA003725-PA"/>
    </source>
</evidence>
<sequence>MSTQFKPPSCLSDNLVEFALQEGLKCKNIHVRNIVYSPGSAGGDNYCSDIIRAKVTYSKGGAVKTDLFLIIKCIQPSPETDLLVKMGVFDIEERMYSNVLLRVEVILQKSISPRCYFTCLKPTKTFFMDDLTYYGYKIGDRTKKLDLELAEIVMKHLGQYHAGSMVFAKQFPKKQRN</sequence>
<dbReference type="Pfam" id="PF02958">
    <property type="entry name" value="EcKL"/>
    <property type="match status" value="1"/>
</dbReference>
<organism evidence="1 2">
    <name type="scientific">Megaselia scalaris</name>
    <name type="common">Humpbacked fly</name>
    <name type="synonym">Phora scalaris</name>
    <dbReference type="NCBI Taxonomy" id="36166"/>
    <lineage>
        <taxon>Eukaryota</taxon>
        <taxon>Metazoa</taxon>
        <taxon>Ecdysozoa</taxon>
        <taxon>Arthropoda</taxon>
        <taxon>Hexapoda</taxon>
        <taxon>Insecta</taxon>
        <taxon>Pterygota</taxon>
        <taxon>Neoptera</taxon>
        <taxon>Endopterygota</taxon>
        <taxon>Diptera</taxon>
        <taxon>Brachycera</taxon>
        <taxon>Muscomorpha</taxon>
        <taxon>Platypezoidea</taxon>
        <taxon>Phoridae</taxon>
        <taxon>Megaseliini</taxon>
        <taxon>Megaselia</taxon>
    </lineage>
</organism>
<dbReference type="EnsemblMetazoa" id="MESCA003725-RA">
    <property type="protein sequence ID" value="MESCA003725-PA"/>
    <property type="gene ID" value="MESCA003725"/>
</dbReference>
<evidence type="ECO:0000313" key="2">
    <source>
        <dbReference type="Proteomes" id="UP000015102"/>
    </source>
</evidence>
<reference evidence="1" key="2">
    <citation type="submission" date="2015-06" db="UniProtKB">
        <authorList>
            <consortium name="EnsemblMetazoa"/>
        </authorList>
    </citation>
    <scope>IDENTIFICATION</scope>
</reference>
<keyword evidence="2" id="KW-1185">Reference proteome</keyword>
<accession>T1GJS2</accession>
<dbReference type="HOGENOM" id="CLU_1519589_0_0_1"/>
<reference evidence="2" key="1">
    <citation type="submission" date="2013-02" db="EMBL/GenBank/DDBJ databases">
        <authorList>
            <person name="Hughes D."/>
        </authorList>
    </citation>
    <scope>NUCLEOTIDE SEQUENCE</scope>
    <source>
        <strain>Durham</strain>
        <strain evidence="2">NC isolate 2 -- Noor lab</strain>
    </source>
</reference>
<dbReference type="InterPro" id="IPR004119">
    <property type="entry name" value="EcKL"/>
</dbReference>
<dbReference type="PANTHER" id="PTHR11012:SF56">
    <property type="entry name" value="CHK KINASE-LIKE DOMAIN-CONTAINING PROTEIN-RELATED"/>
    <property type="match status" value="1"/>
</dbReference>
<dbReference type="AlphaFoldDB" id="T1GJS2"/>
<name>T1GJS2_MEGSC</name>
<dbReference type="Proteomes" id="UP000015102">
    <property type="component" value="Unassembled WGS sequence"/>
</dbReference>
<protein>
    <submittedName>
        <fullName evidence="1">Uncharacterized protein</fullName>
    </submittedName>
</protein>
<dbReference type="EMBL" id="CAQQ02114372">
    <property type="status" value="NOT_ANNOTATED_CDS"/>
    <property type="molecule type" value="Genomic_DNA"/>
</dbReference>
<dbReference type="PANTHER" id="PTHR11012">
    <property type="entry name" value="PROTEIN KINASE-LIKE DOMAIN-CONTAINING"/>
    <property type="match status" value="1"/>
</dbReference>